<evidence type="ECO:0000256" key="8">
    <source>
        <dbReference type="SAM" id="Phobius"/>
    </source>
</evidence>
<dbReference type="STRING" id="1267021.FPB0191_01298"/>
<keyword evidence="7 8" id="KW-0472">Membrane</keyword>
<gene>
    <name evidence="9" type="ORF">FPB0191_01298</name>
</gene>
<dbReference type="GO" id="GO:0005886">
    <property type="term" value="C:plasma membrane"/>
    <property type="evidence" value="ECO:0007669"/>
    <property type="project" value="UniProtKB-SubCell"/>
</dbReference>
<dbReference type="Gene3D" id="1.10.3470.10">
    <property type="entry name" value="ABC transporter involved in vitamin B12 uptake, BtuC"/>
    <property type="match status" value="1"/>
</dbReference>
<evidence type="ECO:0000256" key="3">
    <source>
        <dbReference type="ARBA" id="ARBA00022448"/>
    </source>
</evidence>
<dbReference type="PANTHER" id="PTHR30472">
    <property type="entry name" value="FERRIC ENTEROBACTIN TRANSPORT SYSTEM PERMEASE PROTEIN"/>
    <property type="match status" value="1"/>
</dbReference>
<dbReference type="InterPro" id="IPR037294">
    <property type="entry name" value="ABC_BtuC-like"/>
</dbReference>
<dbReference type="EMBL" id="CP009056">
    <property type="protein sequence ID" value="AJA45118.1"/>
    <property type="molecule type" value="Genomic_DNA"/>
</dbReference>
<feature type="transmembrane region" description="Helical" evidence="8">
    <location>
        <begin position="110"/>
        <end position="132"/>
    </location>
</feature>
<proteinExistence type="inferred from homology"/>
<feature type="transmembrane region" description="Helical" evidence="8">
    <location>
        <begin position="21"/>
        <end position="41"/>
    </location>
</feature>
<feature type="transmembrane region" description="Helical" evidence="8">
    <location>
        <begin position="278"/>
        <end position="298"/>
    </location>
</feature>
<keyword evidence="4" id="KW-1003">Cell membrane</keyword>
<evidence type="ECO:0000313" key="9">
    <source>
        <dbReference type="EMBL" id="AJA45118.1"/>
    </source>
</evidence>
<feature type="transmembrane region" description="Helical" evidence="8">
    <location>
        <begin position="304"/>
        <end position="325"/>
    </location>
</feature>
<feature type="transmembrane region" description="Helical" evidence="8">
    <location>
        <begin position="144"/>
        <end position="162"/>
    </location>
</feature>
<dbReference type="KEGG" id="fpp:FPB0191_01298"/>
<comment type="similarity">
    <text evidence="2">Belongs to the binding-protein-dependent transport system permease family. FecCD subfamily.</text>
</comment>
<dbReference type="GO" id="GO:0022857">
    <property type="term" value="F:transmembrane transporter activity"/>
    <property type="evidence" value="ECO:0007669"/>
    <property type="project" value="InterPro"/>
</dbReference>
<feature type="transmembrane region" description="Helical" evidence="8">
    <location>
        <begin position="84"/>
        <end position="104"/>
    </location>
</feature>
<dbReference type="OrthoDB" id="9796260at2"/>
<evidence type="ECO:0000256" key="1">
    <source>
        <dbReference type="ARBA" id="ARBA00004651"/>
    </source>
</evidence>
<feature type="transmembrane region" description="Helical" evidence="8">
    <location>
        <begin position="238"/>
        <end position="271"/>
    </location>
</feature>
<dbReference type="HOGENOM" id="CLU_050494_0_0_6"/>
<comment type="subcellular location">
    <subcellularLocation>
        <location evidence="1">Cell membrane</location>
        <topology evidence="1">Multi-pass membrane protein</topology>
    </subcellularLocation>
</comment>
<evidence type="ECO:0000256" key="2">
    <source>
        <dbReference type="ARBA" id="ARBA00007935"/>
    </source>
</evidence>
<dbReference type="InterPro" id="IPR000522">
    <property type="entry name" value="ABC_transptr_permease_BtuC"/>
</dbReference>
<evidence type="ECO:0000256" key="4">
    <source>
        <dbReference type="ARBA" id="ARBA00022475"/>
    </source>
</evidence>
<accession>A0A0A7S0X2</accession>
<keyword evidence="6 8" id="KW-1133">Transmembrane helix</keyword>
<dbReference type="SUPFAM" id="SSF81345">
    <property type="entry name" value="ABC transporter involved in vitamin B12 uptake, BtuC"/>
    <property type="match status" value="1"/>
</dbReference>
<dbReference type="Proteomes" id="UP000030901">
    <property type="component" value="Chromosome"/>
</dbReference>
<feature type="transmembrane region" description="Helical" evidence="8">
    <location>
        <begin position="192"/>
        <end position="208"/>
    </location>
</feature>
<keyword evidence="3" id="KW-0813">Transport</keyword>
<organism evidence="9 10">
    <name type="scientific">Frischella perrara</name>
    <dbReference type="NCBI Taxonomy" id="1267021"/>
    <lineage>
        <taxon>Bacteria</taxon>
        <taxon>Pseudomonadati</taxon>
        <taxon>Pseudomonadota</taxon>
        <taxon>Gammaproteobacteria</taxon>
        <taxon>Orbales</taxon>
        <taxon>Orbaceae</taxon>
        <taxon>Frischella</taxon>
    </lineage>
</organism>
<dbReference type="Pfam" id="PF01032">
    <property type="entry name" value="FecCD"/>
    <property type="match status" value="1"/>
</dbReference>
<dbReference type="GO" id="GO:0033214">
    <property type="term" value="P:siderophore-iron import into cell"/>
    <property type="evidence" value="ECO:0007669"/>
    <property type="project" value="TreeGrafter"/>
</dbReference>
<feature type="transmembrane region" description="Helical" evidence="8">
    <location>
        <begin position="53"/>
        <end position="72"/>
    </location>
</feature>
<dbReference type="PANTHER" id="PTHR30472:SF19">
    <property type="entry name" value="PETROBACTIN IMPORT SYSTEM PERMEASE PROTEIN YCLO"/>
    <property type="match status" value="1"/>
</dbReference>
<reference evidence="9 10" key="1">
    <citation type="journal article" date="2014" name="Appl. Environ. Microbiol.">
        <title>Gut symbionts from distinct hosts exhibit genotoxic activity via divergent colibactin biosynthetic pathways.</title>
        <authorList>
            <person name="Engel P."/>
            <person name="Vizcaino M.I."/>
            <person name="Crawford J.M."/>
        </authorList>
    </citation>
    <scope>NUCLEOTIDE SEQUENCE [LARGE SCALE GENOMIC DNA]</scope>
    <source>
        <strain evidence="9 10">PEB0191</strain>
    </source>
</reference>
<dbReference type="RefSeq" id="WP_039104819.1">
    <property type="nucleotide sequence ID" value="NZ_CAMKYH010000090.1"/>
</dbReference>
<keyword evidence="5 8" id="KW-0812">Transmembrane</keyword>
<name>A0A0A7S0X2_FRIPE</name>
<keyword evidence="10" id="KW-1185">Reference proteome</keyword>
<protein>
    <submittedName>
        <fullName evidence="9">ABC-type enterochelin transport system, permease component</fullName>
    </submittedName>
</protein>
<sequence>MQSIKHYLTFWKSNFTSKQRLVLLCILACILISVFMTINLGNNLHYVLVHRGYILLTMIIVAFSASISTVLFQSVTNNRILTPSLMGFESLFVLIQTLIVFSYSGNVSSYWLFSILKFVIETSLLVVFSILLYQWIFKVVKFNINLVLMIGIVLGALFRSLSTLLQRLLDPSEFAILQGRIFATFTRAAPELIWFSVFIIIIIGWIVWRKRHLFDVLALGRSHAINLGLNFSREVMVTLFLVSILVAIATALVGPLTFLGLMVANLAYLLAGSYQHRFILPTAFLLAVIALVAGQLVLEYALNMSGTLSVVLEFIGGIVFIYLILKRF</sequence>
<evidence type="ECO:0000313" key="10">
    <source>
        <dbReference type="Proteomes" id="UP000030901"/>
    </source>
</evidence>
<evidence type="ECO:0000256" key="5">
    <source>
        <dbReference type="ARBA" id="ARBA00022692"/>
    </source>
</evidence>
<evidence type="ECO:0000256" key="6">
    <source>
        <dbReference type="ARBA" id="ARBA00022989"/>
    </source>
</evidence>
<dbReference type="AlphaFoldDB" id="A0A0A7S0X2"/>
<evidence type="ECO:0000256" key="7">
    <source>
        <dbReference type="ARBA" id="ARBA00023136"/>
    </source>
</evidence>